<dbReference type="PANTHER" id="PTHR43649">
    <property type="entry name" value="ARABINOSE-BINDING PROTEIN-RELATED"/>
    <property type="match status" value="1"/>
</dbReference>
<feature type="chain" id="PRO_5047252120" evidence="2">
    <location>
        <begin position="24"/>
        <end position="566"/>
    </location>
</feature>
<dbReference type="PROSITE" id="PS51257">
    <property type="entry name" value="PROKAR_LIPOPROTEIN"/>
    <property type="match status" value="1"/>
</dbReference>
<sequence>MLKRNYWLLVLVLSLLLVFAACSSDDDTTTDTDDQDQTTDTDADDGEASIDTTPVSYHFFNAGSAGRDIDTNETEIGKLLEDETGVNFTIEHLVGDLNTKIGVMVASGDYPDVIVPDSAIDILLDAEAFIPLNDLLEEHGPNLLEVYGPYLDMFTMDDGNIYYIPFGPTVNEYIPNPNIDQGAFWIQRGILKEYGFPEVNTLDEYFDIITRYADENPQIDGMNTIPFTGLTYDWRFFAFSNIPNHLAGYPNDGGVYIDMDTHEATVYADSEYAYDYLKALNELNADGYLDRELFVANYDEYLAKLSSGRVLGFFDYGWQWGDARNALRDAGNPDREFMALPIVFDGVDYDQYLDPPAFTSNRGVGITTAADNPERIIQYWDRLIQEDMQKIVMWGFEDRHYSIDEDGMFYRTDEQITLTEKEEERDITGMSYFEWYWPRINGTFDDGNAVEPRRQPAVALASYTDADREYLDAYGIETFAQLFAQPDDRPWFPAWSANIEQGSDPQIFEERSDEIIRRHYARITLADPEDFDQEWNDFVEAYRALDVDGYEQFFTDVVQSRVRGEW</sequence>
<dbReference type="RefSeq" id="WP_217064248.1">
    <property type="nucleotide sequence ID" value="NZ_JAHQCS010000020.1"/>
</dbReference>
<proteinExistence type="predicted"/>
<feature type="region of interest" description="Disordered" evidence="1">
    <location>
        <begin position="25"/>
        <end position="51"/>
    </location>
</feature>
<accession>A0ABS6J9K0</accession>
<keyword evidence="4" id="KW-1185">Reference proteome</keyword>
<name>A0ABS6J9K0_9BACI</name>
<evidence type="ECO:0000256" key="2">
    <source>
        <dbReference type="SAM" id="SignalP"/>
    </source>
</evidence>
<keyword evidence="2" id="KW-0732">Signal</keyword>
<dbReference type="PANTHER" id="PTHR43649:SF12">
    <property type="entry name" value="DIACETYLCHITOBIOSE BINDING PROTEIN DASA"/>
    <property type="match status" value="1"/>
</dbReference>
<dbReference type="InterPro" id="IPR006059">
    <property type="entry name" value="SBP"/>
</dbReference>
<evidence type="ECO:0000313" key="3">
    <source>
        <dbReference type="EMBL" id="MBU9710354.1"/>
    </source>
</evidence>
<dbReference type="Proteomes" id="UP000784880">
    <property type="component" value="Unassembled WGS sequence"/>
</dbReference>
<reference evidence="3 4" key="1">
    <citation type="submission" date="2021-06" db="EMBL/GenBank/DDBJ databases">
        <title>Bacillus sp. RD4P76, an endophyte from a halophyte.</title>
        <authorList>
            <person name="Sun J.-Q."/>
        </authorList>
    </citation>
    <scope>NUCLEOTIDE SEQUENCE [LARGE SCALE GENOMIC DNA]</scope>
    <source>
        <strain evidence="3 4">CGMCC 1.15917</strain>
    </source>
</reference>
<dbReference type="Pfam" id="PF13416">
    <property type="entry name" value="SBP_bac_8"/>
    <property type="match status" value="1"/>
</dbReference>
<evidence type="ECO:0000256" key="1">
    <source>
        <dbReference type="SAM" id="MobiDB-lite"/>
    </source>
</evidence>
<comment type="caution">
    <text evidence="3">The sequence shown here is derived from an EMBL/GenBank/DDBJ whole genome shotgun (WGS) entry which is preliminary data.</text>
</comment>
<gene>
    <name evidence="3" type="ORF">KS419_01065</name>
</gene>
<dbReference type="InterPro" id="IPR050490">
    <property type="entry name" value="Bact_solute-bd_prot1"/>
</dbReference>
<feature type="compositionally biased region" description="Acidic residues" evidence="1">
    <location>
        <begin position="25"/>
        <end position="48"/>
    </location>
</feature>
<organism evidence="3 4">
    <name type="scientific">Evansella tamaricis</name>
    <dbReference type="NCBI Taxonomy" id="2069301"/>
    <lineage>
        <taxon>Bacteria</taxon>
        <taxon>Bacillati</taxon>
        <taxon>Bacillota</taxon>
        <taxon>Bacilli</taxon>
        <taxon>Bacillales</taxon>
        <taxon>Bacillaceae</taxon>
        <taxon>Evansella</taxon>
    </lineage>
</organism>
<protein>
    <submittedName>
        <fullName evidence="3">Extracellular solute-binding protein</fullName>
    </submittedName>
</protein>
<dbReference type="EMBL" id="JAHQCS010000020">
    <property type="protein sequence ID" value="MBU9710354.1"/>
    <property type="molecule type" value="Genomic_DNA"/>
</dbReference>
<evidence type="ECO:0000313" key="4">
    <source>
        <dbReference type="Proteomes" id="UP000784880"/>
    </source>
</evidence>
<feature type="signal peptide" evidence="2">
    <location>
        <begin position="1"/>
        <end position="23"/>
    </location>
</feature>